<reference evidence="1 2" key="3">
    <citation type="journal article" date="2013" name="Rice">
        <title>Improvement of the Oryza sativa Nipponbare reference genome using next generation sequence and optical map data.</title>
        <authorList>
            <person name="Kawahara Y."/>
            <person name="de la Bastide M."/>
            <person name="Hamilton J.P."/>
            <person name="Kanamori H."/>
            <person name="McCombie W.R."/>
            <person name="Ouyang S."/>
            <person name="Schwartz D.C."/>
            <person name="Tanaka T."/>
            <person name="Wu J."/>
            <person name="Zhou S."/>
            <person name="Childs K.L."/>
            <person name="Davidson R.M."/>
            <person name="Lin H."/>
            <person name="Quesada-Ocampo L."/>
            <person name="Vaillancourt B."/>
            <person name="Sakai H."/>
            <person name="Lee S.S."/>
            <person name="Kim J."/>
            <person name="Numa H."/>
            <person name="Itoh T."/>
            <person name="Buell C.R."/>
            <person name="Matsumoto T."/>
        </authorList>
    </citation>
    <scope>NUCLEOTIDE SEQUENCE [LARGE SCALE GENOMIC DNA]</scope>
    <source>
        <strain evidence="2">cv. Nipponbare</strain>
    </source>
</reference>
<dbReference type="Gramene" id="Os05t0516550-01">
    <property type="protein sequence ID" value="Os05t0516550-01"/>
    <property type="gene ID" value="Os05g0516550"/>
</dbReference>
<evidence type="ECO:0000313" key="2">
    <source>
        <dbReference type="Proteomes" id="UP000059680"/>
    </source>
</evidence>
<name>A0A0P0WPJ9_ORYSJ</name>
<sequence>ELKNSSTISHFYACTIIPLTTGEKERSSALTESGRGVFVCSSAWRRRRRARRRAVTPPRTCPGWTRRRRRAAGWWR</sequence>
<feature type="non-terminal residue" evidence="1">
    <location>
        <position position="1"/>
    </location>
</feature>
<dbReference type="InParanoid" id="A0A0P0WPJ9"/>
<reference evidence="1 2" key="2">
    <citation type="journal article" date="2013" name="Plant Cell Physiol.">
        <title>Rice Annotation Project Database (RAP-DB): an integrative and interactive database for rice genomics.</title>
        <authorList>
            <person name="Sakai H."/>
            <person name="Lee S.S."/>
            <person name="Tanaka T."/>
            <person name="Numa H."/>
            <person name="Kim J."/>
            <person name="Kawahara Y."/>
            <person name="Wakimoto H."/>
            <person name="Yang C.C."/>
            <person name="Iwamoto M."/>
            <person name="Abe T."/>
            <person name="Yamada Y."/>
            <person name="Muto A."/>
            <person name="Inokuchi H."/>
            <person name="Ikemura T."/>
            <person name="Matsumoto T."/>
            <person name="Sasaki T."/>
            <person name="Itoh T."/>
        </authorList>
    </citation>
    <scope>NUCLEOTIDE SEQUENCE [LARGE SCALE GENOMIC DNA]</scope>
    <source>
        <strain evidence="2">cv. Nipponbare</strain>
    </source>
</reference>
<keyword evidence="2" id="KW-1185">Reference proteome</keyword>
<organism evidence="1 2">
    <name type="scientific">Oryza sativa subsp. japonica</name>
    <name type="common">Rice</name>
    <dbReference type="NCBI Taxonomy" id="39947"/>
    <lineage>
        <taxon>Eukaryota</taxon>
        <taxon>Viridiplantae</taxon>
        <taxon>Streptophyta</taxon>
        <taxon>Embryophyta</taxon>
        <taxon>Tracheophyta</taxon>
        <taxon>Spermatophyta</taxon>
        <taxon>Magnoliopsida</taxon>
        <taxon>Liliopsida</taxon>
        <taxon>Poales</taxon>
        <taxon>Poaceae</taxon>
        <taxon>BOP clade</taxon>
        <taxon>Oryzoideae</taxon>
        <taxon>Oryzeae</taxon>
        <taxon>Oryzinae</taxon>
        <taxon>Oryza</taxon>
        <taxon>Oryza sativa</taxon>
    </lineage>
</organism>
<accession>A0A0P0WPJ9</accession>
<dbReference type="AlphaFoldDB" id="A0A0P0WPJ9"/>
<dbReference type="Proteomes" id="UP000059680">
    <property type="component" value="Chromosome 5"/>
</dbReference>
<proteinExistence type="predicted"/>
<dbReference type="PaxDb" id="39947-A0A0P0WPJ9"/>
<evidence type="ECO:0000313" key="1">
    <source>
        <dbReference type="EMBL" id="BAS94891.1"/>
    </source>
</evidence>
<protein>
    <submittedName>
        <fullName evidence="1">Os05g0516550 protein</fullName>
    </submittedName>
</protein>
<reference evidence="2" key="1">
    <citation type="journal article" date="2005" name="Nature">
        <title>The map-based sequence of the rice genome.</title>
        <authorList>
            <consortium name="International rice genome sequencing project (IRGSP)"/>
            <person name="Matsumoto T."/>
            <person name="Wu J."/>
            <person name="Kanamori H."/>
            <person name="Katayose Y."/>
            <person name="Fujisawa M."/>
            <person name="Namiki N."/>
            <person name="Mizuno H."/>
            <person name="Yamamoto K."/>
            <person name="Antonio B.A."/>
            <person name="Baba T."/>
            <person name="Sakata K."/>
            <person name="Nagamura Y."/>
            <person name="Aoki H."/>
            <person name="Arikawa K."/>
            <person name="Arita K."/>
            <person name="Bito T."/>
            <person name="Chiden Y."/>
            <person name="Fujitsuka N."/>
            <person name="Fukunaka R."/>
            <person name="Hamada M."/>
            <person name="Harada C."/>
            <person name="Hayashi A."/>
            <person name="Hijishita S."/>
            <person name="Honda M."/>
            <person name="Hosokawa S."/>
            <person name="Ichikawa Y."/>
            <person name="Idonuma A."/>
            <person name="Iijima M."/>
            <person name="Ikeda M."/>
            <person name="Ikeno M."/>
            <person name="Ito K."/>
            <person name="Ito S."/>
            <person name="Ito T."/>
            <person name="Ito Y."/>
            <person name="Ito Y."/>
            <person name="Iwabuchi A."/>
            <person name="Kamiya K."/>
            <person name="Karasawa W."/>
            <person name="Kurita K."/>
            <person name="Katagiri S."/>
            <person name="Kikuta A."/>
            <person name="Kobayashi H."/>
            <person name="Kobayashi N."/>
            <person name="Machita K."/>
            <person name="Maehara T."/>
            <person name="Masukawa M."/>
            <person name="Mizubayashi T."/>
            <person name="Mukai Y."/>
            <person name="Nagasaki H."/>
            <person name="Nagata Y."/>
            <person name="Naito S."/>
            <person name="Nakashima M."/>
            <person name="Nakama Y."/>
            <person name="Nakamichi Y."/>
            <person name="Nakamura M."/>
            <person name="Meguro A."/>
            <person name="Negishi M."/>
            <person name="Ohta I."/>
            <person name="Ohta T."/>
            <person name="Okamoto M."/>
            <person name="Ono N."/>
            <person name="Saji S."/>
            <person name="Sakaguchi M."/>
            <person name="Sakai K."/>
            <person name="Shibata M."/>
            <person name="Shimokawa T."/>
            <person name="Song J."/>
            <person name="Takazaki Y."/>
            <person name="Terasawa K."/>
            <person name="Tsugane M."/>
            <person name="Tsuji K."/>
            <person name="Ueda S."/>
            <person name="Waki K."/>
            <person name="Yamagata H."/>
            <person name="Yamamoto M."/>
            <person name="Yamamoto S."/>
            <person name="Yamane H."/>
            <person name="Yoshiki S."/>
            <person name="Yoshihara R."/>
            <person name="Yukawa K."/>
            <person name="Zhong H."/>
            <person name="Yano M."/>
            <person name="Yuan Q."/>
            <person name="Ouyang S."/>
            <person name="Liu J."/>
            <person name="Jones K.M."/>
            <person name="Gansberger K."/>
            <person name="Moffat K."/>
            <person name="Hill J."/>
            <person name="Bera J."/>
            <person name="Fadrosh D."/>
            <person name="Jin S."/>
            <person name="Johri S."/>
            <person name="Kim M."/>
            <person name="Overton L."/>
            <person name="Reardon M."/>
            <person name="Tsitrin T."/>
            <person name="Vuong H."/>
            <person name="Weaver B."/>
            <person name="Ciecko A."/>
            <person name="Tallon L."/>
            <person name="Jackson J."/>
            <person name="Pai G."/>
            <person name="Aken S.V."/>
            <person name="Utterback T."/>
            <person name="Reidmuller S."/>
            <person name="Feldblyum T."/>
            <person name="Hsiao J."/>
            <person name="Zismann V."/>
            <person name="Iobst S."/>
            <person name="de Vazeille A.R."/>
            <person name="Buell C.R."/>
            <person name="Ying K."/>
            <person name="Li Y."/>
            <person name="Lu T."/>
            <person name="Huang Y."/>
            <person name="Zhao Q."/>
            <person name="Feng Q."/>
            <person name="Zhang L."/>
            <person name="Zhu J."/>
            <person name="Weng Q."/>
            <person name="Mu J."/>
            <person name="Lu Y."/>
            <person name="Fan D."/>
            <person name="Liu Y."/>
            <person name="Guan J."/>
            <person name="Zhang Y."/>
            <person name="Yu S."/>
            <person name="Liu X."/>
            <person name="Zhang Y."/>
            <person name="Hong G."/>
            <person name="Han B."/>
            <person name="Choisne N."/>
            <person name="Demange N."/>
            <person name="Orjeda G."/>
            <person name="Samain S."/>
            <person name="Cattolico L."/>
            <person name="Pelletier E."/>
            <person name="Couloux A."/>
            <person name="Segurens B."/>
            <person name="Wincker P."/>
            <person name="D'Hont A."/>
            <person name="Scarpelli C."/>
            <person name="Weissenbach J."/>
            <person name="Salanoubat M."/>
            <person name="Quetier F."/>
            <person name="Yu Y."/>
            <person name="Kim H.R."/>
            <person name="Rambo T."/>
            <person name="Currie J."/>
            <person name="Collura K."/>
            <person name="Luo M."/>
            <person name="Yang T."/>
            <person name="Ammiraju J.S.S."/>
            <person name="Engler F."/>
            <person name="Soderlund C."/>
            <person name="Wing R.A."/>
            <person name="Palmer L.E."/>
            <person name="de la Bastide M."/>
            <person name="Spiegel L."/>
            <person name="Nascimento L."/>
            <person name="Zutavern T."/>
            <person name="O'Shaughnessy A."/>
            <person name="Dike S."/>
            <person name="Dedhia N."/>
            <person name="Preston R."/>
            <person name="Balija V."/>
            <person name="McCombie W.R."/>
            <person name="Chow T."/>
            <person name="Chen H."/>
            <person name="Chung M."/>
            <person name="Chen C."/>
            <person name="Shaw J."/>
            <person name="Wu H."/>
            <person name="Hsiao K."/>
            <person name="Chao Y."/>
            <person name="Chu M."/>
            <person name="Cheng C."/>
            <person name="Hour A."/>
            <person name="Lee P."/>
            <person name="Lin S."/>
            <person name="Lin Y."/>
            <person name="Liou J."/>
            <person name="Liu S."/>
            <person name="Hsing Y."/>
            <person name="Raghuvanshi S."/>
            <person name="Mohanty A."/>
            <person name="Bharti A.K."/>
            <person name="Gaur A."/>
            <person name="Gupta V."/>
            <person name="Kumar D."/>
            <person name="Ravi V."/>
            <person name="Vij S."/>
            <person name="Kapur A."/>
            <person name="Khurana P."/>
            <person name="Khurana P."/>
            <person name="Khurana J.P."/>
            <person name="Tyagi A.K."/>
            <person name="Gaikwad K."/>
            <person name="Singh A."/>
            <person name="Dalal V."/>
            <person name="Srivastava S."/>
            <person name="Dixit A."/>
            <person name="Pal A.K."/>
            <person name="Ghazi I.A."/>
            <person name="Yadav M."/>
            <person name="Pandit A."/>
            <person name="Bhargava A."/>
            <person name="Sureshbabu K."/>
            <person name="Batra K."/>
            <person name="Sharma T.R."/>
            <person name="Mohapatra T."/>
            <person name="Singh N.K."/>
            <person name="Messing J."/>
            <person name="Nelson A.B."/>
            <person name="Fuks G."/>
            <person name="Kavchok S."/>
            <person name="Keizer G."/>
            <person name="Linton E."/>
            <person name="Llaca V."/>
            <person name="Song R."/>
            <person name="Tanyolac B."/>
            <person name="Young S."/>
            <person name="Ho-Il K."/>
            <person name="Hahn J.H."/>
            <person name="Sangsakoo G."/>
            <person name="Vanavichit A."/>
            <person name="de Mattos Luiz.A.T."/>
            <person name="Zimmer P.D."/>
            <person name="Malone G."/>
            <person name="Dellagostin O."/>
            <person name="de Oliveira A.C."/>
            <person name="Bevan M."/>
            <person name="Bancroft I."/>
            <person name="Minx P."/>
            <person name="Cordum H."/>
            <person name="Wilson R."/>
            <person name="Cheng Z."/>
            <person name="Jin W."/>
            <person name="Jiang J."/>
            <person name="Leong S.A."/>
            <person name="Iwama H."/>
            <person name="Gojobori T."/>
            <person name="Itoh T."/>
            <person name="Niimura Y."/>
            <person name="Fujii Y."/>
            <person name="Habara T."/>
            <person name="Sakai H."/>
            <person name="Sato Y."/>
            <person name="Wilson G."/>
            <person name="Kumar K."/>
            <person name="McCouch S."/>
            <person name="Juretic N."/>
            <person name="Hoen D."/>
            <person name="Wright S."/>
            <person name="Bruskiewich R."/>
            <person name="Bureau T."/>
            <person name="Miyao A."/>
            <person name="Hirochika H."/>
            <person name="Nishikawa T."/>
            <person name="Kadowaki K."/>
            <person name="Sugiura M."/>
            <person name="Burr B."/>
            <person name="Sasaki T."/>
        </authorList>
    </citation>
    <scope>NUCLEOTIDE SEQUENCE [LARGE SCALE GENOMIC DNA]</scope>
    <source>
        <strain evidence="2">cv. Nipponbare</strain>
    </source>
</reference>
<gene>
    <name evidence="1" type="ordered locus">Os05g0516550</name>
    <name evidence="1" type="ORF">OSNPB_050516550</name>
</gene>
<dbReference type="EMBL" id="AP014961">
    <property type="protein sequence ID" value="BAS94891.1"/>
    <property type="molecule type" value="Genomic_DNA"/>
</dbReference>